<evidence type="ECO:0000313" key="3">
    <source>
        <dbReference type="Proteomes" id="UP000823775"/>
    </source>
</evidence>
<gene>
    <name evidence="2" type="ORF">HAX54_053000</name>
</gene>
<proteinExistence type="predicted"/>
<reference evidence="2 3" key="1">
    <citation type="journal article" date="2021" name="BMC Genomics">
        <title>Datura genome reveals duplications of psychoactive alkaloid biosynthetic genes and high mutation rate following tissue culture.</title>
        <authorList>
            <person name="Rajewski A."/>
            <person name="Carter-House D."/>
            <person name="Stajich J."/>
            <person name="Litt A."/>
        </authorList>
    </citation>
    <scope>NUCLEOTIDE SEQUENCE [LARGE SCALE GENOMIC DNA]</scope>
    <source>
        <strain evidence="2">AR-01</strain>
    </source>
</reference>
<accession>A0ABS8WT23</accession>
<evidence type="ECO:0000256" key="1">
    <source>
        <dbReference type="SAM" id="MobiDB-lite"/>
    </source>
</evidence>
<dbReference type="Proteomes" id="UP000823775">
    <property type="component" value="Unassembled WGS sequence"/>
</dbReference>
<comment type="caution">
    <text evidence="2">The sequence shown here is derived from an EMBL/GenBank/DDBJ whole genome shotgun (WGS) entry which is preliminary data.</text>
</comment>
<dbReference type="EMBL" id="JACEIK010009752">
    <property type="protein sequence ID" value="MCE3214656.1"/>
    <property type="molecule type" value="Genomic_DNA"/>
</dbReference>
<keyword evidence="3" id="KW-1185">Reference proteome</keyword>
<sequence>MKLSYRFEFTFTRYGERRKVGCWKVRRRDGEVLVVVRRREEGEEREEAEGVRPGLVVGFRQKNGGGDLWLDGDESKDVEFQWREEEMVAGRPNFSEDGRREDERRGE</sequence>
<protein>
    <submittedName>
        <fullName evidence="2">Uncharacterized protein</fullName>
    </submittedName>
</protein>
<feature type="region of interest" description="Disordered" evidence="1">
    <location>
        <begin position="88"/>
        <end position="107"/>
    </location>
</feature>
<name>A0ABS8WT23_DATST</name>
<organism evidence="2 3">
    <name type="scientific">Datura stramonium</name>
    <name type="common">Jimsonweed</name>
    <name type="synonym">Common thornapple</name>
    <dbReference type="NCBI Taxonomy" id="4076"/>
    <lineage>
        <taxon>Eukaryota</taxon>
        <taxon>Viridiplantae</taxon>
        <taxon>Streptophyta</taxon>
        <taxon>Embryophyta</taxon>
        <taxon>Tracheophyta</taxon>
        <taxon>Spermatophyta</taxon>
        <taxon>Magnoliopsida</taxon>
        <taxon>eudicotyledons</taxon>
        <taxon>Gunneridae</taxon>
        <taxon>Pentapetalae</taxon>
        <taxon>asterids</taxon>
        <taxon>lamiids</taxon>
        <taxon>Solanales</taxon>
        <taxon>Solanaceae</taxon>
        <taxon>Solanoideae</taxon>
        <taxon>Datureae</taxon>
        <taxon>Datura</taxon>
    </lineage>
</organism>
<evidence type="ECO:0000313" key="2">
    <source>
        <dbReference type="EMBL" id="MCE3214656.1"/>
    </source>
</evidence>